<dbReference type="InterPro" id="IPR029063">
    <property type="entry name" value="SAM-dependent_MTases_sf"/>
</dbReference>
<dbReference type="CDD" id="cd02440">
    <property type="entry name" value="AdoMet_MTases"/>
    <property type="match status" value="1"/>
</dbReference>
<dbReference type="Proteomes" id="UP000320813">
    <property type="component" value="Unassembled WGS sequence"/>
</dbReference>
<dbReference type="Pfam" id="PF08241">
    <property type="entry name" value="Methyltransf_11"/>
    <property type="match status" value="1"/>
</dbReference>
<evidence type="ECO:0000313" key="2">
    <source>
        <dbReference type="EMBL" id="RZD14625.1"/>
    </source>
</evidence>
<accession>A0A519BBH0</accession>
<dbReference type="GO" id="GO:0008757">
    <property type="term" value="F:S-adenosylmethionine-dependent methyltransferase activity"/>
    <property type="evidence" value="ECO:0007669"/>
    <property type="project" value="InterPro"/>
</dbReference>
<proteinExistence type="predicted"/>
<reference evidence="2 3" key="1">
    <citation type="submission" date="2019-01" db="EMBL/GenBank/DDBJ databases">
        <title>Insights into ecological role of a new deltaproteobacterial order Candidatus Sinidesulfobacterales (Sva0485) by metagenomics and metatranscriptomics.</title>
        <authorList>
            <person name="Tan S."/>
            <person name="Liu J."/>
            <person name="Fang Y."/>
            <person name="Hedlund B.P."/>
            <person name="Lian Z.H."/>
            <person name="Huang L.Y."/>
            <person name="Li J.T."/>
            <person name="Huang L.N."/>
            <person name="Li W.J."/>
            <person name="Jiang H.C."/>
            <person name="Dong H.L."/>
            <person name="Shu W.S."/>
        </authorList>
    </citation>
    <scope>NUCLEOTIDE SEQUENCE [LARGE SCALE GENOMIC DNA]</scope>
    <source>
        <strain evidence="2">AP3</strain>
    </source>
</reference>
<dbReference type="InterPro" id="IPR013216">
    <property type="entry name" value="Methyltransf_11"/>
</dbReference>
<name>A0A519BBH0_9DELT</name>
<dbReference type="Gene3D" id="3.40.50.150">
    <property type="entry name" value="Vaccinia Virus protein VP39"/>
    <property type="match status" value="1"/>
</dbReference>
<comment type="caution">
    <text evidence="2">The sequence shown here is derived from an EMBL/GenBank/DDBJ whole genome shotgun (WGS) entry which is preliminary data.</text>
</comment>
<protein>
    <submittedName>
        <fullName evidence="2">Class I SAM-dependent methyltransferase</fullName>
    </submittedName>
</protein>
<dbReference type="PANTHER" id="PTHR43591:SF24">
    <property type="entry name" value="2-METHOXY-6-POLYPRENYL-1,4-BENZOQUINOL METHYLASE, MITOCHONDRIAL"/>
    <property type="match status" value="1"/>
</dbReference>
<dbReference type="SUPFAM" id="SSF53335">
    <property type="entry name" value="S-adenosyl-L-methionine-dependent methyltransferases"/>
    <property type="match status" value="1"/>
</dbReference>
<gene>
    <name evidence="2" type="ORF">EVJ47_05515</name>
</gene>
<keyword evidence="2" id="KW-0489">Methyltransferase</keyword>
<dbReference type="PANTHER" id="PTHR43591">
    <property type="entry name" value="METHYLTRANSFERASE"/>
    <property type="match status" value="1"/>
</dbReference>
<organism evidence="2 3">
    <name type="scientific">Candidatus Acidulodesulfobacterium ferriphilum</name>
    <dbReference type="NCBI Taxonomy" id="2597223"/>
    <lineage>
        <taxon>Bacteria</taxon>
        <taxon>Deltaproteobacteria</taxon>
        <taxon>Candidatus Acidulodesulfobacterales</taxon>
        <taxon>Candidatus Acidulodesulfobacterium</taxon>
    </lineage>
</organism>
<keyword evidence="2" id="KW-0808">Transferase</keyword>
<evidence type="ECO:0000313" key="3">
    <source>
        <dbReference type="Proteomes" id="UP000320813"/>
    </source>
</evidence>
<dbReference type="GO" id="GO:0032259">
    <property type="term" value="P:methylation"/>
    <property type="evidence" value="ECO:0007669"/>
    <property type="project" value="UniProtKB-KW"/>
</dbReference>
<dbReference type="EMBL" id="SGBD01000002">
    <property type="protein sequence ID" value="RZD14625.1"/>
    <property type="molecule type" value="Genomic_DNA"/>
</dbReference>
<dbReference type="AlphaFoldDB" id="A0A519BBH0"/>
<sequence length="206" mass="23278">MHKFDPANHKRLNSEERYRIMPPELLIDEIEKTAEANLKSGEAVTIADVGCGSGFFSLSIMKRFQDKNILLFALDVSDEMLGIFNNNLRNEVGGKNFSKVKSFKCEESFLPLADNSVNILLLANVFHEIEDKSNYLQEIKRVLKNEGTFFLVDWKKEDLNPVMGPPAGERVSTEEAVDILKKANFKDIKSLPLYSASFTLVSRKGD</sequence>
<feature type="domain" description="Methyltransferase type 11" evidence="1">
    <location>
        <begin position="48"/>
        <end position="151"/>
    </location>
</feature>
<evidence type="ECO:0000259" key="1">
    <source>
        <dbReference type="Pfam" id="PF08241"/>
    </source>
</evidence>